<dbReference type="Gene3D" id="1.10.3860.10">
    <property type="entry name" value="Sodium:dicarboxylate symporter"/>
    <property type="match status" value="1"/>
</dbReference>
<evidence type="ECO:0000256" key="8">
    <source>
        <dbReference type="ARBA" id="ARBA00023180"/>
    </source>
</evidence>
<evidence type="ECO:0000256" key="4">
    <source>
        <dbReference type="ARBA" id="ARBA00022692"/>
    </source>
</evidence>
<dbReference type="SUPFAM" id="SSF118215">
    <property type="entry name" value="Proton glutamate symport protein"/>
    <property type="match status" value="1"/>
</dbReference>
<dbReference type="GO" id="GO:0005886">
    <property type="term" value="C:plasma membrane"/>
    <property type="evidence" value="ECO:0007669"/>
    <property type="project" value="TreeGrafter"/>
</dbReference>
<feature type="transmembrane region" description="Helical" evidence="9">
    <location>
        <begin position="240"/>
        <end position="262"/>
    </location>
</feature>
<organism evidence="11 12">
    <name type="scientific">Vespula vulgaris</name>
    <name type="common">Yellow jacket</name>
    <name type="synonym">Wasp</name>
    <dbReference type="NCBI Taxonomy" id="7454"/>
    <lineage>
        <taxon>Eukaryota</taxon>
        <taxon>Metazoa</taxon>
        <taxon>Ecdysozoa</taxon>
        <taxon>Arthropoda</taxon>
        <taxon>Hexapoda</taxon>
        <taxon>Insecta</taxon>
        <taxon>Pterygota</taxon>
        <taxon>Neoptera</taxon>
        <taxon>Endopterygota</taxon>
        <taxon>Hymenoptera</taxon>
        <taxon>Apocrita</taxon>
        <taxon>Aculeata</taxon>
        <taxon>Vespoidea</taxon>
        <taxon>Vespidae</taxon>
        <taxon>Vespinae</taxon>
        <taxon>Vespula</taxon>
    </lineage>
</organism>
<sequence length="651" mass="70677">MFVFVLNEDKEDVEGHLHLETKGCETRRTELLYMEREAREKAGRLLGRLVGARDCSFRRDLSQHSQNGNPSLSWCCRGPAVSRERSREGSTAESIGGSTSGSVASSANVTTASYAASCWRPSEMEEKSSARFSEYLFAKMDGQDVSASQGPRKVTADTRKWMRENLLLMITLSGVLFGVILGFGLRPLGLGEDAVMLISYPGELFMRILKLMILPLVIASLISGSASLNARMNGMIAIRTLVYFILTSFLNAVIGVILVLVIHPGNPGIRESITPLTHARAVNILDSLLDLGRNMFPDNLFQAAFQQAHTVYVPRKPPIQNQTDGLSVEVVGEKDLIRVIQYRSGTNTLGIVFFCLVFGTFLGTLGEKGQVVIDFFKAVFEVIMRMVSTAMWVTPVGITSVIAGKILGVDDLALLVVMQLIYLAFVRKNPFRFYAGLAQGTLTAFAMASTAAALPVTFRLMTEKLRVDPRVTRFVLPIGCNINMDGTALFVAVASIFIAQMNGIILGFGEIITVILTSTAASVSSASVPSAALVLLLVVLSAIDVPVHDVSLLFAIDWFVDRIRTTNNMLGDCYAAAVVEQLSKKELMALDAAAYQSETVLPTTLANGCISANRVPDPDTIVVEMQDDTRIAGIANISVLPIPRSVTEETV</sequence>
<dbReference type="GO" id="GO:0015501">
    <property type="term" value="F:glutamate:sodium symporter activity"/>
    <property type="evidence" value="ECO:0007669"/>
    <property type="project" value="TreeGrafter"/>
</dbReference>
<dbReference type="EMBL" id="JACSEA010000011">
    <property type="protein sequence ID" value="KAF7389120.1"/>
    <property type="molecule type" value="Genomic_DNA"/>
</dbReference>
<comment type="subcellular location">
    <subcellularLocation>
        <location evidence="1 9">Membrane</location>
        <topology evidence="1 9">Multi-pass membrane protein</topology>
    </subcellularLocation>
</comment>
<evidence type="ECO:0000313" key="11">
    <source>
        <dbReference type="EMBL" id="KAF7389120.1"/>
    </source>
</evidence>
<feature type="transmembrane region" description="Helical" evidence="9">
    <location>
        <begin position="433"/>
        <end position="454"/>
    </location>
</feature>
<protein>
    <recommendedName>
        <fullName evidence="9">Amino acid transporter</fullName>
    </recommendedName>
</protein>
<accession>A0A834MYE1</accession>
<feature type="compositionally biased region" description="Low complexity" evidence="10">
    <location>
        <begin position="94"/>
        <end position="104"/>
    </location>
</feature>
<feature type="region of interest" description="Disordered" evidence="10">
    <location>
        <begin position="85"/>
        <end position="104"/>
    </location>
</feature>
<dbReference type="PANTHER" id="PTHR11958:SF111">
    <property type="entry name" value="AMINO ACID TRANSPORTER"/>
    <property type="match status" value="1"/>
</dbReference>
<evidence type="ECO:0000256" key="10">
    <source>
        <dbReference type="SAM" id="MobiDB-lite"/>
    </source>
</evidence>
<dbReference type="Pfam" id="PF00375">
    <property type="entry name" value="SDF"/>
    <property type="match status" value="2"/>
</dbReference>
<evidence type="ECO:0000256" key="3">
    <source>
        <dbReference type="ARBA" id="ARBA00022448"/>
    </source>
</evidence>
<feature type="transmembrane region" description="Helical" evidence="9">
    <location>
        <begin position="505"/>
        <end position="526"/>
    </location>
</feature>
<evidence type="ECO:0000256" key="1">
    <source>
        <dbReference type="ARBA" id="ARBA00004141"/>
    </source>
</evidence>
<dbReference type="InterPro" id="IPR001991">
    <property type="entry name" value="Na-dicarboxylate_symporter"/>
</dbReference>
<comment type="similarity">
    <text evidence="2 9">Belongs to the dicarboxylate/amino acid:cation symporter (DAACS) (TC 2.A.23) family.</text>
</comment>
<feature type="transmembrane region" description="Helical" evidence="9">
    <location>
        <begin position="406"/>
        <end position="426"/>
    </location>
</feature>
<keyword evidence="3 9" id="KW-0813">Transport</keyword>
<dbReference type="InterPro" id="IPR018107">
    <property type="entry name" value="Na-dicarboxylate_symporter_CS"/>
</dbReference>
<feature type="transmembrane region" description="Helical" evidence="9">
    <location>
        <begin position="205"/>
        <end position="228"/>
    </location>
</feature>
<feature type="transmembrane region" description="Helical" evidence="9">
    <location>
        <begin position="532"/>
        <end position="560"/>
    </location>
</feature>
<gene>
    <name evidence="11" type="ORF">HZH66_010257</name>
</gene>
<keyword evidence="5 9" id="KW-0769">Symport</keyword>
<dbReference type="GO" id="GO:0015175">
    <property type="term" value="F:neutral L-amino acid transmembrane transporter activity"/>
    <property type="evidence" value="ECO:0007669"/>
    <property type="project" value="TreeGrafter"/>
</dbReference>
<evidence type="ECO:0000256" key="9">
    <source>
        <dbReference type="RuleBase" id="RU361216"/>
    </source>
</evidence>
<evidence type="ECO:0000256" key="6">
    <source>
        <dbReference type="ARBA" id="ARBA00022989"/>
    </source>
</evidence>
<keyword evidence="12" id="KW-1185">Reference proteome</keyword>
<feature type="transmembrane region" description="Helical" evidence="9">
    <location>
        <begin position="348"/>
        <end position="366"/>
    </location>
</feature>
<proteinExistence type="inferred from homology"/>
<feature type="transmembrane region" description="Helical" evidence="9">
    <location>
        <begin position="166"/>
        <end position="185"/>
    </location>
</feature>
<dbReference type="PRINTS" id="PR00173">
    <property type="entry name" value="EDTRNSPORT"/>
</dbReference>
<evidence type="ECO:0000313" key="12">
    <source>
        <dbReference type="Proteomes" id="UP000614350"/>
    </source>
</evidence>
<dbReference type="AlphaFoldDB" id="A0A834MYE1"/>
<dbReference type="InterPro" id="IPR050746">
    <property type="entry name" value="DAACS"/>
</dbReference>
<name>A0A834MYE1_VESVU</name>
<keyword evidence="7 9" id="KW-0472">Membrane</keyword>
<evidence type="ECO:0000256" key="7">
    <source>
        <dbReference type="ARBA" id="ARBA00023136"/>
    </source>
</evidence>
<evidence type="ECO:0000256" key="2">
    <source>
        <dbReference type="ARBA" id="ARBA00006148"/>
    </source>
</evidence>
<dbReference type="Proteomes" id="UP000614350">
    <property type="component" value="Unassembled WGS sequence"/>
</dbReference>
<reference evidence="11" key="1">
    <citation type="journal article" date="2020" name="G3 (Bethesda)">
        <title>High-Quality Assemblies for Three Invasive Social Wasps from the &lt;i&gt;Vespula&lt;/i&gt; Genus.</title>
        <authorList>
            <person name="Harrop T.W.R."/>
            <person name="Guhlin J."/>
            <person name="McLaughlin G.M."/>
            <person name="Permina E."/>
            <person name="Stockwell P."/>
            <person name="Gilligan J."/>
            <person name="Le Lec M.F."/>
            <person name="Gruber M.A.M."/>
            <person name="Quinn O."/>
            <person name="Lovegrove M."/>
            <person name="Duncan E.J."/>
            <person name="Remnant E.J."/>
            <person name="Van Eeckhoven J."/>
            <person name="Graham B."/>
            <person name="Knapp R.A."/>
            <person name="Langford K.W."/>
            <person name="Kronenberg Z."/>
            <person name="Press M.O."/>
            <person name="Eacker S.M."/>
            <person name="Wilson-Rankin E.E."/>
            <person name="Purcell J."/>
            <person name="Lester P.J."/>
            <person name="Dearden P.K."/>
        </authorList>
    </citation>
    <scope>NUCLEOTIDE SEQUENCE</scope>
    <source>
        <strain evidence="11">Marl-1</strain>
    </source>
</reference>
<keyword evidence="4 9" id="KW-0812">Transmembrane</keyword>
<dbReference type="GO" id="GO:0005313">
    <property type="term" value="F:L-glutamate transmembrane transporter activity"/>
    <property type="evidence" value="ECO:0007669"/>
    <property type="project" value="TreeGrafter"/>
</dbReference>
<evidence type="ECO:0000256" key="5">
    <source>
        <dbReference type="ARBA" id="ARBA00022847"/>
    </source>
</evidence>
<keyword evidence="6 9" id="KW-1133">Transmembrane helix</keyword>
<keyword evidence="8" id="KW-0325">Glycoprotein</keyword>
<feature type="transmembrane region" description="Helical" evidence="9">
    <location>
        <begin position="378"/>
        <end position="400"/>
    </location>
</feature>
<dbReference type="InterPro" id="IPR036458">
    <property type="entry name" value="Na:dicarbo_symporter_sf"/>
</dbReference>
<dbReference type="PROSITE" id="PS00713">
    <property type="entry name" value="NA_DICARBOXYL_SYMP_1"/>
    <property type="match status" value="1"/>
</dbReference>
<dbReference type="PANTHER" id="PTHR11958">
    <property type="entry name" value="SODIUM/DICARBOXYLATE SYMPORTER-RELATED"/>
    <property type="match status" value="1"/>
</dbReference>
<comment type="caution">
    <text evidence="11">The sequence shown here is derived from an EMBL/GenBank/DDBJ whole genome shotgun (WGS) entry which is preliminary data.</text>
</comment>
<feature type="transmembrane region" description="Helical" evidence="9">
    <location>
        <begin position="474"/>
        <end position="498"/>
    </location>
</feature>